<feature type="domain" description="Ribbon-helix-helix protein CopG" evidence="1">
    <location>
        <begin position="11"/>
        <end position="48"/>
    </location>
</feature>
<dbReference type="RefSeq" id="WP_184329663.1">
    <property type="nucleotide sequence ID" value="NZ_JACHHZ010000001.1"/>
</dbReference>
<evidence type="ECO:0000313" key="3">
    <source>
        <dbReference type="Proteomes" id="UP000588068"/>
    </source>
</evidence>
<keyword evidence="3" id="KW-1185">Reference proteome</keyword>
<proteinExistence type="predicted"/>
<sequence length="63" mass="7485">MPKYQPKKFTKLLSVYVLPEIGDALRKEAEKEERTQQYLMRRALREFLVSRGHKFSSKGSARR</sequence>
<gene>
    <name evidence="2" type="ORF">HNQ60_000743</name>
</gene>
<dbReference type="Proteomes" id="UP000588068">
    <property type="component" value="Unassembled WGS sequence"/>
</dbReference>
<comment type="caution">
    <text evidence="2">The sequence shown here is derived from an EMBL/GenBank/DDBJ whole genome shotgun (WGS) entry which is preliminary data.</text>
</comment>
<dbReference type="InterPro" id="IPR002145">
    <property type="entry name" value="CopG"/>
</dbReference>
<name>A0A841HG76_9GAMM</name>
<dbReference type="Pfam" id="PF01402">
    <property type="entry name" value="RHH_1"/>
    <property type="match status" value="1"/>
</dbReference>
<evidence type="ECO:0000313" key="2">
    <source>
        <dbReference type="EMBL" id="MBB6091897.1"/>
    </source>
</evidence>
<accession>A0A841HG76</accession>
<protein>
    <submittedName>
        <fullName evidence="2">Putative transcriptional regulator</fullName>
    </submittedName>
</protein>
<dbReference type="AlphaFoldDB" id="A0A841HG76"/>
<dbReference type="GO" id="GO:0006355">
    <property type="term" value="P:regulation of DNA-templated transcription"/>
    <property type="evidence" value="ECO:0007669"/>
    <property type="project" value="InterPro"/>
</dbReference>
<dbReference type="EMBL" id="JACHHZ010000001">
    <property type="protein sequence ID" value="MBB6091897.1"/>
    <property type="molecule type" value="Genomic_DNA"/>
</dbReference>
<organism evidence="2 3">
    <name type="scientific">Povalibacter uvarum</name>
    <dbReference type="NCBI Taxonomy" id="732238"/>
    <lineage>
        <taxon>Bacteria</taxon>
        <taxon>Pseudomonadati</taxon>
        <taxon>Pseudomonadota</taxon>
        <taxon>Gammaproteobacteria</taxon>
        <taxon>Steroidobacterales</taxon>
        <taxon>Steroidobacteraceae</taxon>
        <taxon>Povalibacter</taxon>
    </lineage>
</organism>
<reference evidence="2 3" key="1">
    <citation type="submission" date="2020-08" db="EMBL/GenBank/DDBJ databases">
        <title>Genomic Encyclopedia of Type Strains, Phase IV (KMG-IV): sequencing the most valuable type-strain genomes for metagenomic binning, comparative biology and taxonomic classification.</title>
        <authorList>
            <person name="Goeker M."/>
        </authorList>
    </citation>
    <scope>NUCLEOTIDE SEQUENCE [LARGE SCALE GENOMIC DNA]</scope>
    <source>
        <strain evidence="2 3">DSM 26723</strain>
    </source>
</reference>
<evidence type="ECO:0000259" key="1">
    <source>
        <dbReference type="Pfam" id="PF01402"/>
    </source>
</evidence>